<protein>
    <submittedName>
        <fullName evidence="1">Uncharacterized protein</fullName>
    </submittedName>
</protein>
<proteinExistence type="predicted"/>
<dbReference type="AlphaFoldDB" id="A0A4P5NVN7"/>
<organism evidence="1 2">
    <name type="scientific">Komagataeibacter diospyri</name>
    <dbReference type="NCBI Taxonomy" id="1932662"/>
    <lineage>
        <taxon>Bacteria</taxon>
        <taxon>Pseudomonadati</taxon>
        <taxon>Pseudomonadota</taxon>
        <taxon>Alphaproteobacteria</taxon>
        <taxon>Acetobacterales</taxon>
        <taxon>Acetobacteraceae</taxon>
        <taxon>Komagataeibacter</taxon>
    </lineage>
</organism>
<sequence>MKENEQKNRITLYQQTYQEASGANSTAKEILGLLAEVGDKPSPIDQIQQLLETIAQQQVQILSSQGKILQRLSALES</sequence>
<reference evidence="2" key="1">
    <citation type="submission" date="2017-01" db="EMBL/GenBank/DDBJ databases">
        <title>Komagataeibacter sp. MSKU9 whole genome sequencing project.</title>
        <authorList>
            <person name="Matsutani M."/>
            <person name="Naloka K."/>
            <person name="Theeragool G."/>
            <person name="Yakushi T."/>
            <person name="Matsushita K."/>
        </authorList>
    </citation>
    <scope>NUCLEOTIDE SEQUENCE [LARGE SCALE GENOMIC DNA]</scope>
    <source>
        <strain evidence="2">MSKU9</strain>
    </source>
</reference>
<comment type="caution">
    <text evidence="1">The sequence shown here is derived from an EMBL/GenBank/DDBJ whole genome shotgun (WGS) entry which is preliminary data.</text>
</comment>
<evidence type="ECO:0000313" key="2">
    <source>
        <dbReference type="Proteomes" id="UP000315095"/>
    </source>
</evidence>
<name>A0A4P5NVN7_9PROT</name>
<gene>
    <name evidence="1" type="ORF">MSKU9_2112</name>
</gene>
<dbReference type="Proteomes" id="UP000315095">
    <property type="component" value="Unassembled WGS sequence"/>
</dbReference>
<dbReference type="EMBL" id="BDLU01000048">
    <property type="protein sequence ID" value="GCE83971.1"/>
    <property type="molecule type" value="Genomic_DNA"/>
</dbReference>
<keyword evidence="2" id="KW-1185">Reference proteome</keyword>
<evidence type="ECO:0000313" key="1">
    <source>
        <dbReference type="EMBL" id="GCE83971.1"/>
    </source>
</evidence>
<accession>A0A4P5NVN7</accession>